<protein>
    <submittedName>
        <fullName evidence="2">Uncharacterized protein</fullName>
    </submittedName>
</protein>
<keyword evidence="3" id="KW-1185">Reference proteome</keyword>
<evidence type="ECO:0000256" key="1">
    <source>
        <dbReference type="SAM" id="Coils"/>
    </source>
</evidence>
<gene>
    <name evidence="2" type="ORF">DLM_0595</name>
</gene>
<organism evidence="2 3">
    <name type="scientific">Aquitalea magnusonii</name>
    <dbReference type="NCBI Taxonomy" id="332411"/>
    <lineage>
        <taxon>Bacteria</taxon>
        <taxon>Pseudomonadati</taxon>
        <taxon>Pseudomonadota</taxon>
        <taxon>Betaproteobacteria</taxon>
        <taxon>Neisseriales</taxon>
        <taxon>Chromobacteriaceae</taxon>
        <taxon>Aquitalea</taxon>
    </lineage>
</organism>
<accession>A0A3G9G8A9</accession>
<reference evidence="3" key="3">
    <citation type="journal article" date="2017" name="Plant Physiol. Biochem.">
        <title>Differential oxidative and antioxidative response of duckweed Lemna minor toward plant growth promoting/inhibiting bacteria.</title>
        <authorList>
            <person name="Ishizawa H."/>
            <person name="Kuroda M."/>
            <person name="Morikawa M."/>
            <person name="Ike M."/>
        </authorList>
    </citation>
    <scope>NUCLEOTIDE SEQUENCE [LARGE SCALE GENOMIC DNA]</scope>
    <source>
        <strain evidence="3">H3</strain>
    </source>
</reference>
<proteinExistence type="predicted"/>
<sequence>MPAREACAGDRLRFVAQQLLNGEARFDTMRIQLELANAQLRQEPAEGLSGLSLLLSVQLNERRRHDESLQKSNAQLLEQQHRADELAAKLDALRQIEQSMVNKASKKKIQP</sequence>
<dbReference type="AlphaFoldDB" id="A0A3G9G8A9"/>
<dbReference type="STRING" id="332411.VI06_11955"/>
<evidence type="ECO:0000313" key="2">
    <source>
        <dbReference type="EMBL" id="BBF84248.1"/>
    </source>
</evidence>
<dbReference type="KEGG" id="amah:DLM_0595"/>
<dbReference type="EMBL" id="AP018823">
    <property type="protein sequence ID" value="BBF84248.1"/>
    <property type="molecule type" value="Genomic_DNA"/>
</dbReference>
<name>A0A3G9G8A9_9NEIS</name>
<dbReference type="Proteomes" id="UP000198290">
    <property type="component" value="Chromosome"/>
</dbReference>
<reference evidence="3" key="1">
    <citation type="journal article" date="2017" name="Biotechnol. Biofuels">
        <title>Evaluation of environmental bacterial communities as a factor affecting the growth of duckweed Lemna minor.</title>
        <authorList>
            <person name="Ishizawa H."/>
            <person name="Kuroda M."/>
            <person name="Morikawa M."/>
            <person name="Ike M."/>
        </authorList>
    </citation>
    <scope>NUCLEOTIDE SEQUENCE [LARGE SCALE GENOMIC DNA]</scope>
    <source>
        <strain evidence="3">H3</strain>
    </source>
</reference>
<keyword evidence="1" id="KW-0175">Coiled coil</keyword>
<feature type="coiled-coil region" evidence="1">
    <location>
        <begin position="69"/>
        <end position="96"/>
    </location>
</feature>
<evidence type="ECO:0000313" key="3">
    <source>
        <dbReference type="Proteomes" id="UP000198290"/>
    </source>
</evidence>
<reference evidence="2 3" key="2">
    <citation type="journal article" date="2017" name="Genome Announc.">
        <title>Draft genome sequence of Aquitalea magnusonii strain H3, a plant growth-promoting bacterium of duckweed Lemna minor.</title>
        <authorList>
            <person name="Ishizawa H."/>
            <person name="Kuroda M."/>
            <person name="Ike M."/>
        </authorList>
    </citation>
    <scope>NUCLEOTIDE SEQUENCE [LARGE SCALE GENOMIC DNA]</scope>
    <source>
        <strain evidence="2 3">H3</strain>
    </source>
</reference>